<dbReference type="STRING" id="5722.A2F1D4"/>
<dbReference type="eggNOG" id="KOG1441">
    <property type="taxonomic scope" value="Eukaryota"/>
</dbReference>
<feature type="transmembrane region" description="Helical" evidence="5">
    <location>
        <begin position="6"/>
        <end position="26"/>
    </location>
</feature>
<dbReference type="Proteomes" id="UP000001542">
    <property type="component" value="Unassembled WGS sequence"/>
</dbReference>
<dbReference type="PANTHER" id="PTHR11132">
    <property type="entry name" value="SOLUTE CARRIER FAMILY 35"/>
    <property type="match status" value="1"/>
</dbReference>
<evidence type="ECO:0000256" key="3">
    <source>
        <dbReference type="ARBA" id="ARBA00022989"/>
    </source>
</evidence>
<comment type="subcellular location">
    <subcellularLocation>
        <location evidence="1">Membrane</location>
        <topology evidence="1">Multi-pass membrane protein</topology>
    </subcellularLocation>
</comment>
<dbReference type="EMBL" id="DS113572">
    <property type="protein sequence ID" value="EAY01298.1"/>
    <property type="molecule type" value="Genomic_DNA"/>
</dbReference>
<evidence type="ECO:0000256" key="4">
    <source>
        <dbReference type="ARBA" id="ARBA00023136"/>
    </source>
</evidence>
<dbReference type="GO" id="GO:0015297">
    <property type="term" value="F:antiporter activity"/>
    <property type="evidence" value="ECO:0000318"/>
    <property type="project" value="GO_Central"/>
</dbReference>
<dbReference type="InterPro" id="IPR050186">
    <property type="entry name" value="TPT_transporter"/>
</dbReference>
<dbReference type="AlphaFoldDB" id="A2F1D4"/>
<dbReference type="GO" id="GO:0005794">
    <property type="term" value="C:Golgi apparatus"/>
    <property type="evidence" value="ECO:0000318"/>
    <property type="project" value="GO_Central"/>
</dbReference>
<dbReference type="GO" id="GO:0055085">
    <property type="term" value="P:transmembrane transport"/>
    <property type="evidence" value="ECO:0000318"/>
    <property type="project" value="GO_Central"/>
</dbReference>
<gene>
    <name evidence="6" type="ORF">TVAG_395450</name>
</gene>
<feature type="transmembrane region" description="Helical" evidence="5">
    <location>
        <begin position="70"/>
        <end position="89"/>
    </location>
</feature>
<proteinExistence type="predicted"/>
<organism evidence="6 7">
    <name type="scientific">Trichomonas vaginalis (strain ATCC PRA-98 / G3)</name>
    <dbReference type="NCBI Taxonomy" id="412133"/>
    <lineage>
        <taxon>Eukaryota</taxon>
        <taxon>Metamonada</taxon>
        <taxon>Parabasalia</taxon>
        <taxon>Trichomonadida</taxon>
        <taxon>Trichomonadidae</taxon>
        <taxon>Trichomonas</taxon>
    </lineage>
</organism>
<dbReference type="SMR" id="A2F1D4"/>
<keyword evidence="3 5" id="KW-1133">Transmembrane helix</keyword>
<protein>
    <recommendedName>
        <fullName evidence="8">Sugar phosphate transporter domain-containing protein</fullName>
    </recommendedName>
</protein>
<reference evidence="6" key="1">
    <citation type="submission" date="2006-10" db="EMBL/GenBank/DDBJ databases">
        <authorList>
            <person name="Amadeo P."/>
            <person name="Zhao Q."/>
            <person name="Wortman J."/>
            <person name="Fraser-Liggett C."/>
            <person name="Carlton J."/>
        </authorList>
    </citation>
    <scope>NUCLEOTIDE SEQUENCE</scope>
    <source>
        <strain evidence="6">G3</strain>
    </source>
</reference>
<dbReference type="RefSeq" id="XP_001330166.1">
    <property type="nucleotide sequence ID" value="XM_001330131.1"/>
</dbReference>
<dbReference type="KEGG" id="tva:4759124"/>
<dbReference type="OrthoDB" id="5547497at2759"/>
<dbReference type="GO" id="GO:0016020">
    <property type="term" value="C:membrane"/>
    <property type="evidence" value="ECO:0007669"/>
    <property type="project" value="UniProtKB-SubCell"/>
</dbReference>
<feature type="transmembrane region" description="Helical" evidence="5">
    <location>
        <begin position="278"/>
        <end position="296"/>
    </location>
</feature>
<name>A2F1D4_TRIV3</name>
<accession>A2F1D4</accession>
<sequence>MAPTSFKINFFTIFSTITSTALVHSLKIIARRIRCKHAATISTYHFLATWCMLELAAFTNNIRRTSNIPIFSRIILAILVISSVFLQNASLQTNSLSFHQLSKAFIIPVILFHNIFVRHFRHKSIEYGSICLAIFGTCVMCITDLQYSIKGMFYSIFGVITTAYSQLLIEDFQRKYQMNGAELQLSVIPYEFISGMIISTLLEATGEGSFMTYDFQLLDLLLFLFTCFLAIWVNVSAFMLIGYTSPLSFQVTNSLKSISILLLSMFANPLGGDNFTQNILTVVGAFLSIVGYIFFINSTSKVIKGNPEEMVPFISDKQ</sequence>
<keyword evidence="7" id="KW-1185">Reference proteome</keyword>
<feature type="transmembrane region" description="Helical" evidence="5">
    <location>
        <begin position="101"/>
        <end position="120"/>
    </location>
</feature>
<evidence type="ECO:0000256" key="1">
    <source>
        <dbReference type="ARBA" id="ARBA00004141"/>
    </source>
</evidence>
<feature type="transmembrane region" description="Helical" evidence="5">
    <location>
        <begin position="222"/>
        <end position="243"/>
    </location>
</feature>
<evidence type="ECO:0000256" key="2">
    <source>
        <dbReference type="ARBA" id="ARBA00022692"/>
    </source>
</evidence>
<dbReference type="InParanoid" id="A2F1D4"/>
<feature type="transmembrane region" description="Helical" evidence="5">
    <location>
        <begin position="151"/>
        <end position="169"/>
    </location>
</feature>
<evidence type="ECO:0000256" key="5">
    <source>
        <dbReference type="SAM" id="Phobius"/>
    </source>
</evidence>
<dbReference type="GO" id="GO:0005338">
    <property type="term" value="F:nucleotide-sugar transmembrane transporter activity"/>
    <property type="evidence" value="ECO:0000318"/>
    <property type="project" value="GO_Central"/>
</dbReference>
<evidence type="ECO:0000313" key="6">
    <source>
        <dbReference type="EMBL" id="EAY01298.1"/>
    </source>
</evidence>
<evidence type="ECO:0000313" key="7">
    <source>
        <dbReference type="Proteomes" id="UP000001542"/>
    </source>
</evidence>
<keyword evidence="4 5" id="KW-0472">Membrane</keyword>
<feature type="transmembrane region" description="Helical" evidence="5">
    <location>
        <begin position="127"/>
        <end position="145"/>
    </location>
</feature>
<reference evidence="6" key="2">
    <citation type="journal article" date="2007" name="Science">
        <title>Draft genome sequence of the sexually transmitted pathogen Trichomonas vaginalis.</title>
        <authorList>
            <person name="Carlton J.M."/>
            <person name="Hirt R.P."/>
            <person name="Silva J.C."/>
            <person name="Delcher A.L."/>
            <person name="Schatz M."/>
            <person name="Zhao Q."/>
            <person name="Wortman J.R."/>
            <person name="Bidwell S.L."/>
            <person name="Alsmark U.C.M."/>
            <person name="Besteiro S."/>
            <person name="Sicheritz-Ponten T."/>
            <person name="Noel C.J."/>
            <person name="Dacks J.B."/>
            <person name="Foster P.G."/>
            <person name="Simillion C."/>
            <person name="Van de Peer Y."/>
            <person name="Miranda-Saavedra D."/>
            <person name="Barton G.J."/>
            <person name="Westrop G.D."/>
            <person name="Mueller S."/>
            <person name="Dessi D."/>
            <person name="Fiori P.L."/>
            <person name="Ren Q."/>
            <person name="Paulsen I."/>
            <person name="Zhang H."/>
            <person name="Bastida-Corcuera F.D."/>
            <person name="Simoes-Barbosa A."/>
            <person name="Brown M.T."/>
            <person name="Hayes R.D."/>
            <person name="Mukherjee M."/>
            <person name="Okumura C.Y."/>
            <person name="Schneider R."/>
            <person name="Smith A.J."/>
            <person name="Vanacova S."/>
            <person name="Villalvazo M."/>
            <person name="Haas B.J."/>
            <person name="Pertea M."/>
            <person name="Feldblyum T.V."/>
            <person name="Utterback T.R."/>
            <person name="Shu C.L."/>
            <person name="Osoegawa K."/>
            <person name="de Jong P.J."/>
            <person name="Hrdy I."/>
            <person name="Horvathova L."/>
            <person name="Zubacova Z."/>
            <person name="Dolezal P."/>
            <person name="Malik S.B."/>
            <person name="Logsdon J.M. Jr."/>
            <person name="Henze K."/>
            <person name="Gupta A."/>
            <person name="Wang C.C."/>
            <person name="Dunne R.L."/>
            <person name="Upcroft J.A."/>
            <person name="Upcroft P."/>
            <person name="White O."/>
            <person name="Salzberg S.L."/>
            <person name="Tang P."/>
            <person name="Chiu C.-H."/>
            <person name="Lee Y.-S."/>
            <person name="Embley T.M."/>
            <person name="Coombs G.H."/>
            <person name="Mottram J.C."/>
            <person name="Tachezy J."/>
            <person name="Fraser-Liggett C.M."/>
            <person name="Johnson P.J."/>
        </authorList>
    </citation>
    <scope>NUCLEOTIDE SEQUENCE [LARGE SCALE GENOMIC DNA]</scope>
    <source>
        <strain evidence="6">G3</strain>
    </source>
</reference>
<dbReference type="VEuPathDB" id="TrichDB:TVAGG3_0075580"/>
<dbReference type="VEuPathDB" id="TrichDB:TVAG_395450"/>
<evidence type="ECO:0008006" key="8">
    <source>
        <dbReference type="Google" id="ProtNLM"/>
    </source>
</evidence>
<keyword evidence="2 5" id="KW-0812">Transmembrane</keyword>